<dbReference type="InterPro" id="IPR016181">
    <property type="entry name" value="Acyl_CoA_acyltransferase"/>
</dbReference>
<dbReference type="EMBL" id="DSMG01000072">
    <property type="protein sequence ID" value="HDX31107.1"/>
    <property type="molecule type" value="Genomic_DNA"/>
</dbReference>
<sequence length="165" mass="18550">MRISFAPITEAEARAVLRWRYADLPPFDEPDTEEFENDVAALLRPDFHYYAAHDEAGNLIGFCCFGEDARVPGGDYSLPALDVGLGLHPALTGRGLGRAFLEQILSFGAAMFQPRFFRVTVAEVNRRSLRLFQGAGFYFLHSFVSGEVRNHRFYVLLRAADVESE</sequence>
<dbReference type="Gene3D" id="3.40.630.30">
    <property type="match status" value="1"/>
</dbReference>
<organism evidence="2">
    <name type="scientific">Caldilinea aerophila</name>
    <dbReference type="NCBI Taxonomy" id="133453"/>
    <lineage>
        <taxon>Bacteria</taxon>
        <taxon>Bacillati</taxon>
        <taxon>Chloroflexota</taxon>
        <taxon>Caldilineae</taxon>
        <taxon>Caldilineales</taxon>
        <taxon>Caldilineaceae</taxon>
        <taxon>Caldilinea</taxon>
    </lineage>
</organism>
<reference evidence="2" key="1">
    <citation type="journal article" date="2020" name="mSystems">
        <title>Genome- and Community-Level Interaction Insights into Carbon Utilization and Element Cycling Functions of Hydrothermarchaeota in Hydrothermal Sediment.</title>
        <authorList>
            <person name="Zhou Z."/>
            <person name="Liu Y."/>
            <person name="Xu W."/>
            <person name="Pan J."/>
            <person name="Luo Z.H."/>
            <person name="Li M."/>
        </authorList>
    </citation>
    <scope>NUCLEOTIDE SEQUENCE [LARGE SCALE GENOMIC DNA]</scope>
    <source>
        <strain evidence="2">SpSt-289</strain>
    </source>
</reference>
<keyword evidence="2" id="KW-0808">Transferase</keyword>
<dbReference type="AlphaFoldDB" id="A0A7C1JSB4"/>
<dbReference type="SUPFAM" id="SSF55729">
    <property type="entry name" value="Acyl-CoA N-acyltransferases (Nat)"/>
    <property type="match status" value="1"/>
</dbReference>
<protein>
    <submittedName>
        <fullName evidence="2">N-acetyltransferase</fullName>
    </submittedName>
</protein>
<dbReference type="PROSITE" id="PS51186">
    <property type="entry name" value="GNAT"/>
    <property type="match status" value="1"/>
</dbReference>
<dbReference type="GO" id="GO:0016747">
    <property type="term" value="F:acyltransferase activity, transferring groups other than amino-acyl groups"/>
    <property type="evidence" value="ECO:0007669"/>
    <property type="project" value="InterPro"/>
</dbReference>
<name>A0A7C1JSB4_9CHLR</name>
<dbReference type="InterPro" id="IPR000182">
    <property type="entry name" value="GNAT_dom"/>
</dbReference>
<comment type="caution">
    <text evidence="2">The sequence shown here is derived from an EMBL/GenBank/DDBJ whole genome shotgun (WGS) entry which is preliminary data.</text>
</comment>
<gene>
    <name evidence="2" type="ORF">ENQ20_06380</name>
</gene>
<accession>A0A7C1JSB4</accession>
<dbReference type="Pfam" id="PF00583">
    <property type="entry name" value="Acetyltransf_1"/>
    <property type="match status" value="1"/>
</dbReference>
<feature type="domain" description="N-acetyltransferase" evidence="1">
    <location>
        <begin position="3"/>
        <end position="161"/>
    </location>
</feature>
<proteinExistence type="predicted"/>
<evidence type="ECO:0000313" key="2">
    <source>
        <dbReference type="EMBL" id="HDX31107.1"/>
    </source>
</evidence>
<evidence type="ECO:0000259" key="1">
    <source>
        <dbReference type="PROSITE" id="PS51186"/>
    </source>
</evidence>